<dbReference type="PhylomeDB" id="B2IU82"/>
<gene>
    <name evidence="1" type="ordered locus">Npun_R0916</name>
</gene>
<protein>
    <submittedName>
        <fullName evidence="1">Uncharacterized protein</fullName>
    </submittedName>
</protein>
<dbReference type="KEGG" id="npu:Npun_R0916"/>
<dbReference type="OrthoDB" id="530353at2"/>
<dbReference type="EnsemblBacteria" id="ACC79653">
    <property type="protein sequence ID" value="ACC79653"/>
    <property type="gene ID" value="Npun_R0916"/>
</dbReference>
<dbReference type="Gene3D" id="3.40.50.300">
    <property type="entry name" value="P-loop containing nucleotide triphosphate hydrolases"/>
    <property type="match status" value="1"/>
</dbReference>
<name>B2IU82_NOSP7</name>
<reference evidence="2" key="1">
    <citation type="submission" date="2008-04" db="EMBL/GenBank/DDBJ databases">
        <title>Complete sequence of chromosome of Nostoc punctiforme ATCC 29133.</title>
        <authorList>
            <consortium name="US DOE Joint Genome Institute"/>
            <person name="Copeland A."/>
            <person name="Lucas S."/>
            <person name="Lapidus A."/>
            <person name="Glavina del Rio T."/>
            <person name="Dalin E."/>
            <person name="Tice H."/>
            <person name="Pitluck S."/>
            <person name="Chain P."/>
            <person name="Malfatti S."/>
            <person name="Shin M."/>
            <person name="Vergez L."/>
            <person name="Schmutz J."/>
            <person name="Larimer F."/>
            <person name="Land M."/>
            <person name="Hauser L."/>
            <person name="Kyrpides N."/>
            <person name="Kim E."/>
            <person name="Meeks J.C."/>
            <person name="Elhai J."/>
            <person name="Campbell E.L."/>
            <person name="Thiel T."/>
            <person name="Longmire J."/>
            <person name="Potts M."/>
            <person name="Atlas R."/>
        </authorList>
    </citation>
    <scope>NUCLEOTIDE SEQUENCE [LARGE SCALE GENOMIC DNA]</scope>
    <source>
        <strain evidence="2">ATCC 29133 / PCC 73102</strain>
    </source>
</reference>
<proteinExistence type="predicted"/>
<sequence length="666" mass="77332">MAERGLKASTEGIAKANQALIRNSLNKAALARDLGLSRATVTNFFRVIPIDRLNFEEICKGLGLNWQEIVDIRVGKSQTEKHQNPTSKNYDFVGREDAIAHLNNLVNEGAKVILIQAEGGIGKTTLAKKWFELQGLEYLELRVGSTPQNLNSVEDWLRVKLRDYFKDNPEENFMIMLEQLKTQLQIRKIGVLIDNLEPALINGKLIEPQHSYYVELLTVLAHHSVQSVTLITSREQIDEHTLKRLQTFQSYTIEGLKQEVWRQYFEICNINIDSDALREMHQAYGGNAEVMYILSGDIVTTSKGDLKYFWKKNCDYLLINSTLENLVQYQFDKLQRDNPQVYKLLCRLGCYRYQYVSIIPEEGIFYLLWDEQKERDKLKLLRGLKNRALVKFSEEGCYLYEVIREEAIQRLKLTNDWKQCHTEAGIFLSTLISNSCQTIIPKITCIKVNDTQEQTYLNIENAKIAVKQGLSKQETIALEVVYHVMEFYGVGCFEELRQEPKVLDNPFFKAIENMVFEYVDCYSNLGLVLYKFALSTQVLGIIDEIEENFIASSKEFEYYQRSLKVSQCFFQTALLMATKVKEDKLMIKLIQYLAECQDFTGMFLYQITKNNESTEAFDKIKVNLEKLVQRFDKLSFEQKSEEVKQAIHSLRINEQYYSKFIATFLT</sequence>
<dbReference type="InterPro" id="IPR027417">
    <property type="entry name" value="P-loop_NTPase"/>
</dbReference>
<dbReference type="EMBL" id="CP001037">
    <property type="protein sequence ID" value="ACC79653.1"/>
    <property type="molecule type" value="Genomic_DNA"/>
</dbReference>
<dbReference type="STRING" id="63737.Npun_R0916"/>
<dbReference type="RefSeq" id="WP_012407675.1">
    <property type="nucleotide sequence ID" value="NC_010628.1"/>
</dbReference>
<reference evidence="1 2" key="2">
    <citation type="journal article" date="2013" name="Plant Physiol.">
        <title>A Nostoc punctiforme Sugar Transporter Necessary to Establish a Cyanobacterium-Plant Symbiosis.</title>
        <authorList>
            <person name="Ekman M."/>
            <person name="Picossi S."/>
            <person name="Campbell E.L."/>
            <person name="Meeks J.C."/>
            <person name="Flores E."/>
        </authorList>
    </citation>
    <scope>NUCLEOTIDE SEQUENCE [LARGE SCALE GENOMIC DNA]</scope>
    <source>
        <strain evidence="2">ATCC 29133 / PCC 73102</strain>
    </source>
</reference>
<dbReference type="Proteomes" id="UP000001191">
    <property type="component" value="Chromosome"/>
</dbReference>
<dbReference type="HOGENOM" id="CLU_412092_0_0_3"/>
<accession>B2IU82</accession>
<dbReference type="eggNOG" id="COG5635">
    <property type="taxonomic scope" value="Bacteria"/>
</dbReference>
<evidence type="ECO:0000313" key="2">
    <source>
        <dbReference type="Proteomes" id="UP000001191"/>
    </source>
</evidence>
<keyword evidence="2" id="KW-1185">Reference proteome</keyword>
<evidence type="ECO:0000313" key="1">
    <source>
        <dbReference type="EMBL" id="ACC79653.1"/>
    </source>
</evidence>
<organism evidence="1 2">
    <name type="scientific">Nostoc punctiforme (strain ATCC 29133 / PCC 73102)</name>
    <dbReference type="NCBI Taxonomy" id="63737"/>
    <lineage>
        <taxon>Bacteria</taxon>
        <taxon>Bacillati</taxon>
        <taxon>Cyanobacteriota</taxon>
        <taxon>Cyanophyceae</taxon>
        <taxon>Nostocales</taxon>
        <taxon>Nostocaceae</taxon>
        <taxon>Nostoc</taxon>
    </lineage>
</organism>
<dbReference type="AlphaFoldDB" id="B2IU82"/>
<dbReference type="eggNOG" id="COG1672">
    <property type="taxonomic scope" value="Bacteria"/>
</dbReference>
<dbReference type="SUPFAM" id="SSF52540">
    <property type="entry name" value="P-loop containing nucleoside triphosphate hydrolases"/>
    <property type="match status" value="1"/>
</dbReference>